<dbReference type="EMBL" id="LAZR01055073">
    <property type="protein sequence ID" value="KKK77194.1"/>
    <property type="molecule type" value="Genomic_DNA"/>
</dbReference>
<sequence>MKPANSDTDTTFQVRPYREQDEPSVLDLLKSAYGDWPATTEMFRQGPAEFFRWKHLASPFGRSLMHVAEADDQIIGVSSIGQAAAKLCRLAFELAKRSKLLVIGIEKAAAKVAEARKKLAAAGLYGTRVT</sequence>
<dbReference type="AlphaFoldDB" id="A0A0F9AF99"/>
<proteinExistence type="predicted"/>
<organism evidence="1">
    <name type="scientific">marine sediment metagenome</name>
    <dbReference type="NCBI Taxonomy" id="412755"/>
    <lineage>
        <taxon>unclassified sequences</taxon>
        <taxon>metagenomes</taxon>
        <taxon>ecological metagenomes</taxon>
    </lineage>
</organism>
<comment type="caution">
    <text evidence="1">The sequence shown here is derived from an EMBL/GenBank/DDBJ whole genome shotgun (WGS) entry which is preliminary data.</text>
</comment>
<dbReference type="InterPro" id="IPR016181">
    <property type="entry name" value="Acyl_CoA_acyltransferase"/>
</dbReference>
<gene>
    <name evidence="1" type="ORF">LCGC14_2856080</name>
</gene>
<evidence type="ECO:0000313" key="1">
    <source>
        <dbReference type="EMBL" id="KKK77194.1"/>
    </source>
</evidence>
<protein>
    <recommendedName>
        <fullName evidence="2">N-acetyltransferase domain-containing protein</fullName>
    </recommendedName>
</protein>
<evidence type="ECO:0008006" key="2">
    <source>
        <dbReference type="Google" id="ProtNLM"/>
    </source>
</evidence>
<reference evidence="1" key="1">
    <citation type="journal article" date="2015" name="Nature">
        <title>Complex archaea that bridge the gap between prokaryotes and eukaryotes.</title>
        <authorList>
            <person name="Spang A."/>
            <person name="Saw J.H."/>
            <person name="Jorgensen S.L."/>
            <person name="Zaremba-Niedzwiedzka K."/>
            <person name="Martijn J."/>
            <person name="Lind A.E."/>
            <person name="van Eijk R."/>
            <person name="Schleper C."/>
            <person name="Guy L."/>
            <person name="Ettema T.J."/>
        </authorList>
    </citation>
    <scope>NUCLEOTIDE SEQUENCE</scope>
</reference>
<accession>A0A0F9AF99</accession>
<dbReference type="SUPFAM" id="SSF55729">
    <property type="entry name" value="Acyl-CoA N-acyltransferases (Nat)"/>
    <property type="match status" value="1"/>
</dbReference>
<name>A0A0F9AF99_9ZZZZ</name>
<dbReference type="Gene3D" id="3.40.630.30">
    <property type="match status" value="1"/>
</dbReference>
<feature type="non-terminal residue" evidence="1">
    <location>
        <position position="130"/>
    </location>
</feature>